<organism evidence="6 7">
    <name type="scientific">Menidia menidia</name>
    <name type="common">Atlantic silverside</name>
    <dbReference type="NCBI Taxonomy" id="238744"/>
    <lineage>
        <taxon>Eukaryota</taxon>
        <taxon>Metazoa</taxon>
        <taxon>Chordata</taxon>
        <taxon>Craniata</taxon>
        <taxon>Vertebrata</taxon>
        <taxon>Euteleostomi</taxon>
        <taxon>Actinopterygii</taxon>
        <taxon>Neopterygii</taxon>
        <taxon>Teleostei</taxon>
        <taxon>Neoteleostei</taxon>
        <taxon>Acanthomorphata</taxon>
        <taxon>Ovalentaria</taxon>
        <taxon>Atherinomorphae</taxon>
        <taxon>Atheriniformes</taxon>
        <taxon>Atherinopsidae</taxon>
        <taxon>Menidiinae</taxon>
        <taxon>Menidia</taxon>
    </lineage>
</organism>
<comment type="caution">
    <text evidence="6">The sequence shown here is derived from an EMBL/GenBank/DDBJ whole genome shotgun (WGS) entry which is preliminary data.</text>
</comment>
<feature type="domain" description="Gasdermin pore forming" evidence="5">
    <location>
        <begin position="7"/>
        <end position="200"/>
    </location>
</feature>
<evidence type="ECO:0000256" key="4">
    <source>
        <dbReference type="SAM" id="MobiDB-lite"/>
    </source>
</evidence>
<dbReference type="GO" id="GO:0012505">
    <property type="term" value="C:endomembrane system"/>
    <property type="evidence" value="ECO:0007669"/>
    <property type="project" value="UniProtKB-SubCell"/>
</dbReference>
<evidence type="ECO:0000313" key="7">
    <source>
        <dbReference type="Proteomes" id="UP000677803"/>
    </source>
</evidence>
<keyword evidence="3" id="KW-0472">Membrane</keyword>
<dbReference type="Pfam" id="PF04598">
    <property type="entry name" value="Gasdermin"/>
    <property type="match status" value="1"/>
</dbReference>
<sequence>FLSPEAMFSKATANFVQQVDPEGSLIHVSRVNNSHKLVPLGLVVKRNRIWVWQKPKYQPTDFTLIDLLLEGEALEPGLTETEFLTYEGTYSDDHGGTLQAEAGPADLTLGGRGTSKLQAGLGKLKKQELDVNKLLIDSQGRSVDMSHVLVRQLDKRAEVLGVVKERILTTSPCSITLNKTQQCAFRVVLRLLCLLGSSVKLEIRKSGRFDICLQPGTSGGFEEDSAFRSISPGDTVDGKINDRSIQGEAPPSNLHNGSQKSDLLPLAELPQPIRNTLFEKLQEILGDRAVLLYLQCVVRDTWHLLNMLRQELEELRCGRTVDTAILEELPEIVDLHLLDSARVPEHTQSDVPAHLKAAHMLLSAMEATEATAAHSFTHPILFTQHTRNLFFPESALSANQNSSSRLCIYKNKTKKKQAKNNFVFLSPQMSSEPFSFQPLPGLLLDNQAFQQAEQLLASVGTTLTRDGERLWMETGNDAGVGHLVLSLCIHGLTLLSAEES</sequence>
<comment type="similarity">
    <text evidence="2">Belongs to the gasdermin family.</text>
</comment>
<reference evidence="6" key="1">
    <citation type="submission" date="2021-05" db="EMBL/GenBank/DDBJ databases">
        <authorList>
            <person name="Tigano A."/>
        </authorList>
    </citation>
    <scope>NUCLEOTIDE SEQUENCE</scope>
</reference>
<accession>A0A8S4AL40</accession>
<gene>
    <name evidence="6" type="ORF">MMEN_LOCUS6267</name>
</gene>
<protein>
    <submittedName>
        <fullName evidence="6">(Atlantic silverside) hypothetical protein</fullName>
    </submittedName>
</protein>
<feature type="non-terminal residue" evidence="6">
    <location>
        <position position="500"/>
    </location>
</feature>
<keyword evidence="7" id="KW-1185">Reference proteome</keyword>
<comment type="subcellular location">
    <subcellularLocation>
        <location evidence="1">Endomembrane system</location>
    </subcellularLocation>
</comment>
<evidence type="ECO:0000256" key="2">
    <source>
        <dbReference type="ARBA" id="ARBA00009279"/>
    </source>
</evidence>
<feature type="region of interest" description="Disordered" evidence="4">
    <location>
        <begin position="232"/>
        <end position="260"/>
    </location>
</feature>
<dbReference type="Proteomes" id="UP000677803">
    <property type="component" value="Unassembled WGS sequence"/>
</dbReference>
<dbReference type="GO" id="GO:0012501">
    <property type="term" value="P:programmed cell death"/>
    <property type="evidence" value="ECO:0007669"/>
    <property type="project" value="InterPro"/>
</dbReference>
<evidence type="ECO:0000256" key="3">
    <source>
        <dbReference type="ARBA" id="ARBA00023136"/>
    </source>
</evidence>
<name>A0A8S4AL40_9TELE</name>
<dbReference type="AlphaFoldDB" id="A0A8S4AL40"/>
<dbReference type="InterPro" id="IPR042377">
    <property type="entry name" value="GSDME"/>
</dbReference>
<dbReference type="GO" id="GO:0005737">
    <property type="term" value="C:cytoplasm"/>
    <property type="evidence" value="ECO:0007669"/>
    <property type="project" value="TreeGrafter"/>
</dbReference>
<dbReference type="PANTHER" id="PTHR15207">
    <property type="entry name" value="NONSYNDROMIC HEARING IMPAIRMENT PROTEIN"/>
    <property type="match status" value="1"/>
</dbReference>
<dbReference type="EMBL" id="CAJRST010005557">
    <property type="protein sequence ID" value="CAG5890422.1"/>
    <property type="molecule type" value="Genomic_DNA"/>
</dbReference>
<evidence type="ECO:0000259" key="5">
    <source>
        <dbReference type="Pfam" id="PF04598"/>
    </source>
</evidence>
<proteinExistence type="inferred from homology"/>
<dbReference type="OrthoDB" id="8815334at2759"/>
<dbReference type="PANTHER" id="PTHR15207:SF3">
    <property type="entry name" value="DEAFNESS, AUTOSOMAL DOMINANT 5-RELATED"/>
    <property type="match status" value="1"/>
</dbReference>
<dbReference type="InterPro" id="IPR040460">
    <property type="entry name" value="Gasdermin_pore"/>
</dbReference>
<evidence type="ECO:0000256" key="1">
    <source>
        <dbReference type="ARBA" id="ARBA00004308"/>
    </source>
</evidence>
<evidence type="ECO:0000313" key="6">
    <source>
        <dbReference type="EMBL" id="CAG5890422.1"/>
    </source>
</evidence>